<keyword evidence="3" id="KW-1185">Reference proteome</keyword>
<dbReference type="VEuPathDB" id="TriTrypDB:TRSC58_04826"/>
<feature type="region of interest" description="Disordered" evidence="1">
    <location>
        <begin position="57"/>
        <end position="93"/>
    </location>
</feature>
<dbReference type="Proteomes" id="UP000283634">
    <property type="component" value="Unassembled WGS sequence"/>
</dbReference>
<dbReference type="PROSITE" id="PS51257">
    <property type="entry name" value="PROKAR_LIPOPROTEIN"/>
    <property type="match status" value="1"/>
</dbReference>
<dbReference type="PANTHER" id="PTHR47930:SF2">
    <property type="entry name" value="PENTATRICOPEPTIDE REPEAT PROTEIN (AFU_ORTHOLOGUE AFUA_8G04250)"/>
    <property type="match status" value="1"/>
</dbReference>
<evidence type="ECO:0000313" key="3">
    <source>
        <dbReference type="Proteomes" id="UP000283634"/>
    </source>
</evidence>
<accession>A0A3R7KQM4</accession>
<dbReference type="InterPro" id="IPR011990">
    <property type="entry name" value="TPR-like_helical_dom_sf"/>
</dbReference>
<evidence type="ECO:0000313" key="2">
    <source>
        <dbReference type="EMBL" id="RNF11695.1"/>
    </source>
</evidence>
<proteinExistence type="predicted"/>
<organism evidence="2 3">
    <name type="scientific">Trypanosoma rangeli</name>
    <dbReference type="NCBI Taxonomy" id="5698"/>
    <lineage>
        <taxon>Eukaryota</taxon>
        <taxon>Discoba</taxon>
        <taxon>Euglenozoa</taxon>
        <taxon>Kinetoplastea</taxon>
        <taxon>Metakinetoplastina</taxon>
        <taxon>Trypanosomatida</taxon>
        <taxon>Trypanosomatidae</taxon>
        <taxon>Trypanosoma</taxon>
        <taxon>Herpetosoma</taxon>
    </lineage>
</organism>
<feature type="compositionally biased region" description="Basic and acidic residues" evidence="1">
    <location>
        <begin position="306"/>
        <end position="321"/>
    </location>
</feature>
<reference evidence="2 3" key="1">
    <citation type="journal article" date="2018" name="BMC Genomics">
        <title>Genomic comparison of Trypanosoma conorhini and Trypanosoma rangeli to Trypanosoma cruzi strains of high and low virulence.</title>
        <authorList>
            <person name="Bradwell K.R."/>
            <person name="Koparde V.N."/>
            <person name="Matveyev A.V."/>
            <person name="Serrano M.G."/>
            <person name="Alves J.M."/>
            <person name="Parikh H."/>
            <person name="Huang B."/>
            <person name="Lee V."/>
            <person name="Espinosa-Alvarez O."/>
            <person name="Ortiz P.A."/>
            <person name="Costa-Martins A.G."/>
            <person name="Teixeira M.M."/>
            <person name="Buck G.A."/>
        </authorList>
    </citation>
    <scope>NUCLEOTIDE SEQUENCE [LARGE SCALE GENOMIC DNA]</scope>
    <source>
        <strain evidence="2 3">AM80</strain>
    </source>
</reference>
<dbReference type="PANTHER" id="PTHR47930">
    <property type="entry name" value="YALI0C12947P"/>
    <property type="match status" value="1"/>
</dbReference>
<dbReference type="AlphaFoldDB" id="A0A3R7KQM4"/>
<feature type="compositionally biased region" description="Polar residues" evidence="1">
    <location>
        <begin position="63"/>
        <end position="84"/>
    </location>
</feature>
<comment type="caution">
    <text evidence="2">The sequence shown here is derived from an EMBL/GenBank/DDBJ whole genome shotgun (WGS) entry which is preliminary data.</text>
</comment>
<dbReference type="RefSeq" id="XP_029242327.1">
    <property type="nucleotide sequence ID" value="XM_029377847.1"/>
</dbReference>
<evidence type="ECO:0000256" key="1">
    <source>
        <dbReference type="SAM" id="MobiDB-lite"/>
    </source>
</evidence>
<dbReference type="OMA" id="GCGKYVV"/>
<dbReference type="Gene3D" id="1.25.40.10">
    <property type="entry name" value="Tetratricopeptide repeat domain"/>
    <property type="match status" value="1"/>
</dbReference>
<dbReference type="EMBL" id="MKGL01000014">
    <property type="protein sequence ID" value="RNF11695.1"/>
    <property type="molecule type" value="Genomic_DNA"/>
</dbReference>
<gene>
    <name evidence="2" type="ORF">TraAM80_00779</name>
</gene>
<dbReference type="OrthoDB" id="185373at2759"/>
<dbReference type="GeneID" id="40324712"/>
<protein>
    <submittedName>
        <fullName evidence="2">Uncharacterized protein</fullName>
    </submittedName>
</protein>
<name>A0A3R7KQM4_TRYRA</name>
<sequence length="927" mass="101778">MLSVVYRLRRGAIVWGVLQSCRAYHATIGCRRRPSQWSGGHGKSRVAGKLAAAVATAAGTARTPPNSTSKAGRQLGHNNSGTSDSCEEHSSLAGPTSPQAYMYRLRHGRFDDLTMLLSTPYVAPPLRILTDVLCEVMQLKLRLVSGEGGDVDGIAGRTDAWEALQRMTHTLSDPISVRQVLSKAIHAVAEVTEAASAVGDLISEQELQRALYEIEFFVAQLRQWNATMKTALSVASPRAEDAKYLHLLGWDLPNVVMAEIWHALLELCSLTGAFDIAVESLNHLIELSELVERVDAKGKGNAVRWHGNDNGKHGNKETEEEHQPYGFTLDSVVEVVEDEVRHAFLPVVALDHIRAMRSCELTREFDVAHMLFLRYMQHARGGVFRLTAGDITTALISLAHSCSNTAHFAMLQELFLESEADQVVGVSVELYTAIIDAVSRANENPQCMAIALALYRRLRDGGLAPTADTYAALMACCAATKEPTQAFAFYHEARHRCGVQSLSPMVYTNLLLAYVRAGYAADAQATLDVLVEAGAPLSRGTFHAVLSATLTLREAENVLRLMETRYNIAPTPQTYAYLLQAASAKPNGASTVLQMFDWHELALKSLAKGDNVVLHGMSKTLLDGHSSKTAISTSSLAMSLEGDLLARYPAYAEAVENALVRLRVDPAADPSLEPYLRPLLRLAQLRMNDFTGMTPQVPTRIPKGMAIAVLAADVLANIEEWFMPFASYYSAVVIPYTSLVALRGGGGRRLDGTFEKGTQQLLNDPLWRETGSEQQAMLQSRRRALLKFLETYHDVIHLVSLGEELALSRDCERYGIGVRKTFSRCAAFALNLARLDVAHGTKVYAEQACNVVLVSASFDGCGKYVVDLKQEIFHGTKDGNKLRGLADGLQRVWYHNPRTSPQWRPPQVSVTSLIHPAVDRASYEQCR</sequence>
<feature type="region of interest" description="Disordered" evidence="1">
    <location>
        <begin position="302"/>
        <end position="321"/>
    </location>
</feature>